<sequence length="52" mass="5832">MSDEKSKPDNTHEDQYCEHDGCKRWGAWGYAHRIAAAMIIKGSAPVWGELAL</sequence>
<protein>
    <submittedName>
        <fullName evidence="1">Uncharacterized protein</fullName>
    </submittedName>
</protein>
<name>A0AAJ1BZ79_9HYPH</name>
<comment type="caution">
    <text evidence="1">The sequence shown here is derived from an EMBL/GenBank/DDBJ whole genome shotgun (WGS) entry which is preliminary data.</text>
</comment>
<dbReference type="Proteomes" id="UP001155380">
    <property type="component" value="Unassembled WGS sequence"/>
</dbReference>
<evidence type="ECO:0000313" key="1">
    <source>
        <dbReference type="EMBL" id="MCO5957693.1"/>
    </source>
</evidence>
<accession>A0AAJ1BZ79</accession>
<evidence type="ECO:0000313" key="2">
    <source>
        <dbReference type="Proteomes" id="UP001155380"/>
    </source>
</evidence>
<proteinExistence type="predicted"/>
<reference evidence="1" key="1">
    <citation type="submission" date="2022-06" db="EMBL/GenBank/DDBJ databases">
        <authorList>
            <person name="Sun Q."/>
        </authorList>
    </citation>
    <scope>NUCLEOTIDE SEQUENCE</scope>
    <source>
        <strain evidence="1">S101</strain>
    </source>
</reference>
<dbReference type="RefSeq" id="WP_250913299.1">
    <property type="nucleotide sequence ID" value="NZ_JAMXLX010000003.1"/>
</dbReference>
<dbReference type="AlphaFoldDB" id="A0AAJ1BZ79"/>
<organism evidence="1 2">
    <name type="scientific">Ciceribacter sichuanensis</name>
    <dbReference type="NCBI Taxonomy" id="2949647"/>
    <lineage>
        <taxon>Bacteria</taxon>
        <taxon>Pseudomonadati</taxon>
        <taxon>Pseudomonadota</taxon>
        <taxon>Alphaproteobacteria</taxon>
        <taxon>Hyphomicrobiales</taxon>
        <taxon>Rhizobiaceae</taxon>
        <taxon>Ciceribacter</taxon>
    </lineage>
</organism>
<dbReference type="EMBL" id="JAMXLX010000003">
    <property type="protein sequence ID" value="MCO5957693.1"/>
    <property type="molecule type" value="Genomic_DNA"/>
</dbReference>
<gene>
    <name evidence="1" type="ORF">NBH21_12995</name>
</gene>